<dbReference type="EMBL" id="CP036343">
    <property type="protein sequence ID" value="QDT94172.1"/>
    <property type="molecule type" value="Genomic_DNA"/>
</dbReference>
<organism evidence="3 4">
    <name type="scientific">Gimesia algae</name>
    <dbReference type="NCBI Taxonomy" id="2527971"/>
    <lineage>
        <taxon>Bacteria</taxon>
        <taxon>Pseudomonadati</taxon>
        <taxon>Planctomycetota</taxon>
        <taxon>Planctomycetia</taxon>
        <taxon>Planctomycetales</taxon>
        <taxon>Planctomycetaceae</taxon>
        <taxon>Gimesia</taxon>
    </lineage>
</organism>
<dbReference type="GO" id="GO:0004519">
    <property type="term" value="F:endonuclease activity"/>
    <property type="evidence" value="ECO:0007669"/>
    <property type="project" value="InterPro"/>
</dbReference>
<sequence>MKSAGERHRATAGKRSRERSEAAAEIGLPPAVVDPARKEACRFDLLLFLVTYFPHSTGLNPFSEDHKQAIEAIETAILSGGRYLNAVYRGFAKTTISENAALWATLYGHRRFVVIVGADETAAAENIDSIKTELLTNDLLYEDFPEACFPIVELDNKFQRCSTQTVGGELTHIKWNADKVVLPSVFVNDKLSDSGGAIIQARGLTGRIRGLSHKRSDGVKQRPDLAIIDDPQTDVSAASPTQVKSRLKLIQKAVLKLGGHNSTLACVMNATVIEEGDLIDQLLDPIKHPEWQGVKVAMIKSWAKRHDDLWKDKYARLRNSYNPEMPGDKKRAEQEATEFYRQNFDEMNEGCVVSWYYCFDAENEISAIQHAYNALIDDGEDVFETEYQNNPQRAGSDSFILLSVRAIADKCNEFERYEVPPECRKLVMGIDIQQKVLFYTILAVSDQFDIFNIDSGCYPDQRKQFFSLKDIKPTIQQKHPGLGLEKQLEEAINACVLLFHSRIYTNKKGEEFRLGTTLIDAAWGESTAAVKKVCRENEFSSKLYPAFGKGVKASDYPLLSIKPQKGEFRPTDTTVPWRMLPSEERGQRHVIWDTNSVKTFLHRRLLVPYGSPGSMTLHNKKGGHDLYAEHLRAEYAIEVEARGRKVNEWALNPGRPDNHWLDTTNMAIVAASIEGASLLGKPAARKSKRKRRKRVSYL</sequence>
<dbReference type="AlphaFoldDB" id="A0A517VMC7"/>
<dbReference type="Pfam" id="PF20454">
    <property type="entry name" value="GpA_nuclease"/>
    <property type="match status" value="1"/>
</dbReference>
<name>A0A517VMC7_9PLAN</name>
<evidence type="ECO:0000259" key="2">
    <source>
        <dbReference type="Pfam" id="PF20454"/>
    </source>
</evidence>
<evidence type="ECO:0000313" key="3">
    <source>
        <dbReference type="EMBL" id="QDT94172.1"/>
    </source>
</evidence>
<dbReference type="KEGG" id="gax:Pan161_58650"/>
<dbReference type="Proteomes" id="UP000316855">
    <property type="component" value="Chromosome"/>
</dbReference>
<feature type="domain" description="Terminase large subunit GpA endonuclease" evidence="2">
    <location>
        <begin position="406"/>
        <end position="676"/>
    </location>
</feature>
<gene>
    <name evidence="3" type="ORF">Pan161_58650</name>
</gene>
<dbReference type="InterPro" id="IPR046454">
    <property type="entry name" value="GpA_endonuclease"/>
</dbReference>
<protein>
    <submittedName>
        <fullName evidence="3">Phage terminase large subunit (GpA)</fullName>
    </submittedName>
</protein>
<keyword evidence="4" id="KW-1185">Reference proteome</keyword>
<dbReference type="RefSeq" id="WP_145232098.1">
    <property type="nucleotide sequence ID" value="NZ_CP036343.1"/>
</dbReference>
<proteinExistence type="predicted"/>
<accession>A0A517VMC7</accession>
<evidence type="ECO:0000313" key="4">
    <source>
        <dbReference type="Proteomes" id="UP000316855"/>
    </source>
</evidence>
<dbReference type="OrthoDB" id="234808at2"/>
<feature type="region of interest" description="Disordered" evidence="1">
    <location>
        <begin position="1"/>
        <end position="22"/>
    </location>
</feature>
<reference evidence="3 4" key="1">
    <citation type="submission" date="2019-02" db="EMBL/GenBank/DDBJ databases">
        <title>Deep-cultivation of Planctomycetes and their phenomic and genomic characterization uncovers novel biology.</title>
        <authorList>
            <person name="Wiegand S."/>
            <person name="Jogler M."/>
            <person name="Boedeker C."/>
            <person name="Pinto D."/>
            <person name="Vollmers J."/>
            <person name="Rivas-Marin E."/>
            <person name="Kohn T."/>
            <person name="Peeters S.H."/>
            <person name="Heuer A."/>
            <person name="Rast P."/>
            <person name="Oberbeckmann S."/>
            <person name="Bunk B."/>
            <person name="Jeske O."/>
            <person name="Meyerdierks A."/>
            <person name="Storesund J.E."/>
            <person name="Kallscheuer N."/>
            <person name="Luecker S."/>
            <person name="Lage O.M."/>
            <person name="Pohl T."/>
            <person name="Merkel B.J."/>
            <person name="Hornburger P."/>
            <person name="Mueller R.-W."/>
            <person name="Bruemmer F."/>
            <person name="Labrenz M."/>
            <person name="Spormann A.M."/>
            <person name="Op den Camp H."/>
            <person name="Overmann J."/>
            <person name="Amann R."/>
            <person name="Jetten M.S.M."/>
            <person name="Mascher T."/>
            <person name="Medema M.H."/>
            <person name="Devos D.P."/>
            <person name="Kaster A.-K."/>
            <person name="Ovreas L."/>
            <person name="Rohde M."/>
            <person name="Galperin M.Y."/>
            <person name="Jogler C."/>
        </authorList>
    </citation>
    <scope>NUCLEOTIDE SEQUENCE [LARGE SCALE GENOMIC DNA]</scope>
    <source>
        <strain evidence="3 4">Pan161</strain>
    </source>
</reference>
<evidence type="ECO:0000256" key="1">
    <source>
        <dbReference type="SAM" id="MobiDB-lite"/>
    </source>
</evidence>